<proteinExistence type="predicted"/>
<protein>
    <submittedName>
        <fullName evidence="2">Uncharacterized protein</fullName>
    </submittedName>
</protein>
<sequence length="300" mass="33424">MAAQQKRPRHGSADSDILKLHRRTMVLDGRVFTVLTLRPGDDFRFATNRYHDTWHVLSDWRGARVSARLLWGLSYQRRPGTLVVIDPAHLDPNPFDAAPSDPIVLVPSDLTVFTAAAAAALRARLPLRDRSQGTVGWQTFGLKPALARRRAWDSGGSGTAASHYVAKPVGWTRIDRVGGTLAIYGGPDQLREWAIDLERLGEYAHDGMDYLYLDYPEVDGEVQIFRQYRREVSVARQARAEITARLRDSRVNSAPRHRRRSPAAGGGPVVAPADLEQAIHAHAVTVRRRRNPAPIRAVDS</sequence>
<reference evidence="2 3" key="1">
    <citation type="submission" date="2024-06" db="EMBL/GenBank/DDBJ databases">
        <title>The Natural Products Discovery Center: Release of the First 8490 Sequenced Strains for Exploring Actinobacteria Biosynthetic Diversity.</title>
        <authorList>
            <person name="Kalkreuter E."/>
            <person name="Kautsar S.A."/>
            <person name="Yang D."/>
            <person name="Bader C.D."/>
            <person name="Teijaro C.N."/>
            <person name="Fluegel L."/>
            <person name="Davis C.M."/>
            <person name="Simpson J.R."/>
            <person name="Lauterbach L."/>
            <person name="Steele A.D."/>
            <person name="Gui C."/>
            <person name="Meng S."/>
            <person name="Li G."/>
            <person name="Viehrig K."/>
            <person name="Ye F."/>
            <person name="Su P."/>
            <person name="Kiefer A.F."/>
            <person name="Nichols A."/>
            <person name="Cepeda A.J."/>
            <person name="Yan W."/>
            <person name="Fan B."/>
            <person name="Jiang Y."/>
            <person name="Adhikari A."/>
            <person name="Zheng C.-J."/>
            <person name="Schuster L."/>
            <person name="Cowan T.M."/>
            <person name="Smanski M.J."/>
            <person name="Chevrette M.G."/>
            <person name="De Carvalho L.P.S."/>
            <person name="Shen B."/>
        </authorList>
    </citation>
    <scope>NUCLEOTIDE SEQUENCE [LARGE SCALE GENOMIC DNA]</scope>
    <source>
        <strain evidence="2 3">NPDC050403</strain>
    </source>
</reference>
<accession>A0ABV3FP37</accession>
<dbReference type="EMBL" id="JBFAKC010000002">
    <property type="protein sequence ID" value="MEV0707125.1"/>
    <property type="molecule type" value="Genomic_DNA"/>
</dbReference>
<name>A0ABV3FP37_9NOCA</name>
<evidence type="ECO:0000313" key="3">
    <source>
        <dbReference type="Proteomes" id="UP001551695"/>
    </source>
</evidence>
<keyword evidence="3" id="KW-1185">Reference proteome</keyword>
<feature type="region of interest" description="Disordered" evidence="1">
    <location>
        <begin position="248"/>
        <end position="270"/>
    </location>
</feature>
<comment type="caution">
    <text evidence="2">The sequence shown here is derived from an EMBL/GenBank/DDBJ whole genome shotgun (WGS) entry which is preliminary data.</text>
</comment>
<evidence type="ECO:0000313" key="2">
    <source>
        <dbReference type="EMBL" id="MEV0707125.1"/>
    </source>
</evidence>
<organism evidence="2 3">
    <name type="scientific">Nocardia aurea</name>
    <dbReference type="NCBI Taxonomy" id="2144174"/>
    <lineage>
        <taxon>Bacteria</taxon>
        <taxon>Bacillati</taxon>
        <taxon>Actinomycetota</taxon>
        <taxon>Actinomycetes</taxon>
        <taxon>Mycobacteriales</taxon>
        <taxon>Nocardiaceae</taxon>
        <taxon>Nocardia</taxon>
    </lineage>
</organism>
<dbReference type="RefSeq" id="WP_355090397.1">
    <property type="nucleotide sequence ID" value="NZ_JBEXKW010000097.1"/>
</dbReference>
<evidence type="ECO:0000256" key="1">
    <source>
        <dbReference type="SAM" id="MobiDB-lite"/>
    </source>
</evidence>
<dbReference type="Proteomes" id="UP001551695">
    <property type="component" value="Unassembled WGS sequence"/>
</dbReference>
<gene>
    <name evidence="2" type="ORF">AB0I48_06115</name>
</gene>